<reference evidence="3 4" key="1">
    <citation type="submission" date="2016-03" db="EMBL/GenBank/DDBJ databases">
        <authorList>
            <person name="Ploux O."/>
        </authorList>
    </citation>
    <scope>NUCLEOTIDE SEQUENCE [LARGE SCALE GENOMIC DNA]</scope>
    <source>
        <strain evidence="3 4">UAMH 11012</strain>
    </source>
</reference>
<keyword evidence="2" id="KW-0812">Transmembrane</keyword>
<feature type="transmembrane region" description="Helical" evidence="2">
    <location>
        <begin position="507"/>
        <end position="528"/>
    </location>
</feature>
<protein>
    <submittedName>
        <fullName evidence="3">Uncharacterized protein</fullName>
    </submittedName>
</protein>
<keyword evidence="4" id="KW-1185">Reference proteome</keyword>
<feature type="transmembrane region" description="Helical" evidence="2">
    <location>
        <begin position="103"/>
        <end position="130"/>
    </location>
</feature>
<keyword evidence="2" id="KW-0472">Membrane</keyword>
<name>A0A1L7XR36_9HELO</name>
<organism evidence="3 4">
    <name type="scientific">Phialocephala subalpina</name>
    <dbReference type="NCBI Taxonomy" id="576137"/>
    <lineage>
        <taxon>Eukaryota</taxon>
        <taxon>Fungi</taxon>
        <taxon>Dikarya</taxon>
        <taxon>Ascomycota</taxon>
        <taxon>Pezizomycotina</taxon>
        <taxon>Leotiomycetes</taxon>
        <taxon>Helotiales</taxon>
        <taxon>Mollisiaceae</taxon>
        <taxon>Phialocephala</taxon>
        <taxon>Phialocephala fortinii species complex</taxon>
    </lineage>
</organism>
<dbReference type="Proteomes" id="UP000184330">
    <property type="component" value="Unassembled WGS sequence"/>
</dbReference>
<dbReference type="OrthoDB" id="5139479at2759"/>
<feature type="region of interest" description="Disordered" evidence="1">
    <location>
        <begin position="1"/>
        <end position="22"/>
    </location>
</feature>
<accession>A0A1L7XR36</accession>
<dbReference type="EMBL" id="FJOG01000044">
    <property type="protein sequence ID" value="CZR67500.1"/>
    <property type="molecule type" value="Genomic_DNA"/>
</dbReference>
<dbReference type="AlphaFoldDB" id="A0A1L7XR36"/>
<evidence type="ECO:0000313" key="4">
    <source>
        <dbReference type="Proteomes" id="UP000184330"/>
    </source>
</evidence>
<feature type="transmembrane region" description="Helical" evidence="2">
    <location>
        <begin position="60"/>
        <end position="82"/>
    </location>
</feature>
<gene>
    <name evidence="3" type="ORF">PAC_17399</name>
</gene>
<evidence type="ECO:0000256" key="1">
    <source>
        <dbReference type="SAM" id="MobiDB-lite"/>
    </source>
</evidence>
<dbReference type="STRING" id="576137.A0A1L7XR36"/>
<evidence type="ECO:0000256" key="2">
    <source>
        <dbReference type="SAM" id="Phobius"/>
    </source>
</evidence>
<evidence type="ECO:0000313" key="3">
    <source>
        <dbReference type="EMBL" id="CZR67500.1"/>
    </source>
</evidence>
<sequence>MDEQYTPNEKGGTSEDITADPNYQTEKGGTLVSSPAMAVGDNTIPIYSVLESRSHQINVAWLYLGATVAVCAFTVSFAYSALVSNKKVPRYYDFSPTRTLRMLNVASVISILLVKGLVGAVLDVLGWALVSAPGVTSVSTFRAMQETTGTTDLGRMLLMFGKHQKWCIMRLLITALTIVASILLMSEITSSDVYNEDSSFPVLAGLADIHSSVQALEKSNVFGNTSTVQETSINMMILGTTRSILTDPTLAIPITPFQCTGTDCQSIFLPGGLGITRYLNNGSALSDAGVPPAEGAVIIHDAPGYHMEFTSTNYAFNNSTDCINICPFDVMLKADCDSDSTWHTTPATSLVLSLFQRTATVAYDKSNFSILSIEHISTPTVATHPNITADFQRMFSVMYPEVANILNDIAGAIVDPSSIFPELAYWASVYCVQSEVSSANWLYQNGFPTWVTGERDILAGFLAIPIQFGTLLWQWVDWKDMPATLQTQASRATATYRARVKLWTVELFAAIVFGIVLWAFACLVYAHITQFWIKQPQHSPKLNAAFQNGNPFEVPNGGLKDMLRSILGCFCVRPGKAGKAENVEVKSISDGTLVIIKEPGN</sequence>
<feature type="transmembrane region" description="Helical" evidence="2">
    <location>
        <begin position="457"/>
        <end position="476"/>
    </location>
</feature>
<feature type="transmembrane region" description="Helical" evidence="2">
    <location>
        <begin position="168"/>
        <end position="185"/>
    </location>
</feature>
<keyword evidence="2" id="KW-1133">Transmembrane helix</keyword>
<proteinExistence type="predicted"/>